<organism evidence="2 3">
    <name type="scientific">Pseudomonas segetis</name>
    <dbReference type="NCBI Taxonomy" id="298908"/>
    <lineage>
        <taxon>Bacteria</taxon>
        <taxon>Pseudomonadati</taxon>
        <taxon>Pseudomonadota</taxon>
        <taxon>Gammaproteobacteria</taxon>
        <taxon>Pseudomonadales</taxon>
        <taxon>Pseudomonadaceae</taxon>
        <taxon>Pseudomonas</taxon>
    </lineage>
</organism>
<protein>
    <submittedName>
        <fullName evidence="2">Uncharacterized protein</fullName>
    </submittedName>
</protein>
<proteinExistence type="predicted"/>
<accession>A0A239J4H3</accession>
<gene>
    <name evidence="2" type="ORF">SAMN05216255_4133</name>
</gene>
<dbReference type="EMBL" id="FZOG01000007">
    <property type="protein sequence ID" value="SNS99544.1"/>
    <property type="molecule type" value="Genomic_DNA"/>
</dbReference>
<sequence>MSPLVITLLIVGGIGMLLIIAYINHAVENSKLEKARLKAELNDRIRRCAEVSESMPGQLMSPNLKLLLSQIQQAYSERLLAKDKANTRLKESIAELQQLVAQGESIPVKNPPVKILNEQQAKQTRFILEDLHSQITRAGQDGILPAAQAKQWLQQIPPLLTQLHIEYFGNIGQRALQQNQAGQARLAFERGVQYLRKQNDPARYSAALKQFQEQLQIANNLVLNQTPAPVDENSELNQGLESIGSDEDWKKKNIYD</sequence>
<dbReference type="Proteomes" id="UP000242915">
    <property type="component" value="Unassembled WGS sequence"/>
</dbReference>
<keyword evidence="3" id="KW-1185">Reference proteome</keyword>
<evidence type="ECO:0000313" key="3">
    <source>
        <dbReference type="Proteomes" id="UP000242915"/>
    </source>
</evidence>
<dbReference type="RefSeq" id="WP_089361107.1">
    <property type="nucleotide sequence ID" value="NZ_FZOG01000007.1"/>
</dbReference>
<keyword evidence="1" id="KW-0812">Transmembrane</keyword>
<keyword evidence="1" id="KW-1133">Transmembrane helix</keyword>
<reference evidence="3" key="1">
    <citation type="submission" date="2017-06" db="EMBL/GenBank/DDBJ databases">
        <authorList>
            <person name="Varghese N."/>
            <person name="Submissions S."/>
        </authorList>
    </citation>
    <scope>NUCLEOTIDE SEQUENCE [LARGE SCALE GENOMIC DNA]</scope>
    <source>
        <strain evidence="3">CIP 108523</strain>
    </source>
</reference>
<evidence type="ECO:0000256" key="1">
    <source>
        <dbReference type="SAM" id="Phobius"/>
    </source>
</evidence>
<feature type="transmembrane region" description="Helical" evidence="1">
    <location>
        <begin position="6"/>
        <end position="27"/>
    </location>
</feature>
<keyword evidence="1" id="KW-0472">Membrane</keyword>
<name>A0A239J4H3_9PSED</name>
<dbReference type="AlphaFoldDB" id="A0A239J4H3"/>
<evidence type="ECO:0000313" key="2">
    <source>
        <dbReference type="EMBL" id="SNS99544.1"/>
    </source>
</evidence>